<dbReference type="Proteomes" id="UP000199649">
    <property type="component" value="Chromosome I"/>
</dbReference>
<evidence type="ECO:0000313" key="1">
    <source>
        <dbReference type="EMBL" id="SDS30047.1"/>
    </source>
</evidence>
<dbReference type="AlphaFoldDB" id="A0A1H1R2Q6"/>
<evidence type="ECO:0000313" key="2">
    <source>
        <dbReference type="Proteomes" id="UP000199649"/>
    </source>
</evidence>
<name>A0A1H1R2Q6_9MICO</name>
<organism evidence="1 2">
    <name type="scientific">Agrococcus carbonis</name>
    <dbReference type="NCBI Taxonomy" id="684552"/>
    <lineage>
        <taxon>Bacteria</taxon>
        <taxon>Bacillati</taxon>
        <taxon>Actinomycetota</taxon>
        <taxon>Actinomycetes</taxon>
        <taxon>Micrococcales</taxon>
        <taxon>Microbacteriaceae</taxon>
        <taxon>Agrococcus</taxon>
    </lineage>
</organism>
<dbReference type="OrthoDB" id="1491662at2"/>
<accession>A0A1H1R2Q6</accession>
<keyword evidence="2" id="KW-1185">Reference proteome</keyword>
<dbReference type="EMBL" id="LT629734">
    <property type="protein sequence ID" value="SDS30047.1"/>
    <property type="molecule type" value="Genomic_DNA"/>
</dbReference>
<proteinExistence type="predicted"/>
<dbReference type="STRING" id="684552.SAMN04489719_2000"/>
<gene>
    <name evidence="1" type="ORF">SAMN04489719_2000</name>
</gene>
<sequence>MGIDGAIQLIVEGPGDRGAVPTLLRKRLHELEDFRPGLLATPIAVNGISNLTKAGGIEGYVRIAASRPGAQQILVVIDADKECIKQVATGLLPRCGSRVPVTLAIAEKNFEDWIYASCETTIHEDAVYEVGANGLSRIRAHRDYTKSVDQATLAANIEIHVAAGRNGSFKRLIERFDAIATTVTVA</sequence>
<reference evidence="2" key="1">
    <citation type="submission" date="2016-10" db="EMBL/GenBank/DDBJ databases">
        <authorList>
            <person name="Varghese N."/>
            <person name="Submissions S."/>
        </authorList>
    </citation>
    <scope>NUCLEOTIDE SEQUENCE [LARGE SCALE GENOMIC DNA]</scope>
    <source>
        <strain evidence="2">DSM 22965</strain>
    </source>
</reference>
<evidence type="ECO:0008006" key="3">
    <source>
        <dbReference type="Google" id="ProtNLM"/>
    </source>
</evidence>
<protein>
    <recommendedName>
        <fullName evidence="3">DUF4276 family protein</fullName>
    </recommendedName>
</protein>
<dbReference type="RefSeq" id="WP_092666869.1">
    <property type="nucleotide sequence ID" value="NZ_LT629734.1"/>
</dbReference>